<evidence type="ECO:0000259" key="2">
    <source>
        <dbReference type="PROSITE" id="PS50937"/>
    </source>
</evidence>
<dbReference type="AlphaFoldDB" id="M9RX27"/>
<dbReference type="HOGENOM" id="CLU_060077_2_0_5"/>
<proteinExistence type="predicted"/>
<accession>M9RX27</accession>
<dbReference type="PROSITE" id="PS50937">
    <property type="entry name" value="HTH_MERR_2"/>
    <property type="match status" value="1"/>
</dbReference>
<dbReference type="STRING" id="391616.OA238_c45560"/>
<dbReference type="KEGG" id="oar:OA238_c45560"/>
<evidence type="ECO:0000313" key="4">
    <source>
        <dbReference type="Proteomes" id="UP000004688"/>
    </source>
</evidence>
<gene>
    <name evidence="3" type="primary">merR</name>
    <name evidence="3" type="ORF">OA238_c45560</name>
</gene>
<reference evidence="3 4" key="1">
    <citation type="journal article" date="2013" name="PLoS ONE">
        <title>Poles Apart: Arctic and Antarctic Octadecabacter strains Share High Genome Plasticity and a New Type of Xanthorhodopsin.</title>
        <authorList>
            <person name="Vollmers J."/>
            <person name="Voget S."/>
            <person name="Dietrich S."/>
            <person name="Gollnow K."/>
            <person name="Smits M."/>
            <person name="Meyer K."/>
            <person name="Brinkhoff T."/>
            <person name="Simon M."/>
            <person name="Daniel R."/>
        </authorList>
    </citation>
    <scope>NUCLEOTIDE SEQUENCE [LARGE SCALE GENOMIC DNA]</scope>
    <source>
        <strain evidence="3 4">238</strain>
    </source>
</reference>
<sequence>MSEFTNPRGYPIGEMSKRTGVNIETIRYYERIKIMPQPDRTAGGNRQYNHDQLKRLSFIKTSRELGFSINEIRALLEMVDRQDFTCGEVHGLTIGHLDSVREKIKGLRKLEMALVGMAAECSQGDVPDCPILETLFEAR</sequence>
<feature type="domain" description="HTH merR-type" evidence="2">
    <location>
        <begin position="9"/>
        <end position="78"/>
    </location>
</feature>
<dbReference type="InterPro" id="IPR000551">
    <property type="entry name" value="MerR-type_HTH_dom"/>
</dbReference>
<dbReference type="Proteomes" id="UP000004688">
    <property type="component" value="Chromosome"/>
</dbReference>
<dbReference type="OrthoDB" id="9802944at2"/>
<dbReference type="GO" id="GO:0003677">
    <property type="term" value="F:DNA binding"/>
    <property type="evidence" value="ECO:0007669"/>
    <property type="project" value="UniProtKB-KW"/>
</dbReference>
<dbReference type="SUPFAM" id="SSF46955">
    <property type="entry name" value="Putative DNA-binding domain"/>
    <property type="match status" value="1"/>
</dbReference>
<protein>
    <submittedName>
        <fullName evidence="3">Mercury resistance operon regulatory protein</fullName>
    </submittedName>
</protein>
<dbReference type="PANTHER" id="PTHR30204:SF92">
    <property type="entry name" value="HTH-TYPE TRANSCRIPTIONAL REGULATOR ZNTR"/>
    <property type="match status" value="1"/>
</dbReference>
<dbReference type="PANTHER" id="PTHR30204">
    <property type="entry name" value="REDOX-CYCLING DRUG-SENSING TRANSCRIPTIONAL ACTIVATOR SOXR"/>
    <property type="match status" value="1"/>
</dbReference>
<dbReference type="InterPro" id="IPR047057">
    <property type="entry name" value="MerR_fam"/>
</dbReference>
<evidence type="ECO:0000313" key="3">
    <source>
        <dbReference type="EMBL" id="AGI74420.1"/>
    </source>
</evidence>
<dbReference type="Pfam" id="PF13411">
    <property type="entry name" value="MerR_1"/>
    <property type="match status" value="1"/>
</dbReference>
<evidence type="ECO:0000256" key="1">
    <source>
        <dbReference type="ARBA" id="ARBA00023125"/>
    </source>
</evidence>
<name>M9RX27_9RHOB</name>
<keyword evidence="1" id="KW-0238">DNA-binding</keyword>
<dbReference type="PRINTS" id="PR00040">
    <property type="entry name" value="HTHMERR"/>
</dbReference>
<dbReference type="GO" id="GO:0003700">
    <property type="term" value="F:DNA-binding transcription factor activity"/>
    <property type="evidence" value="ECO:0007669"/>
    <property type="project" value="InterPro"/>
</dbReference>
<dbReference type="InterPro" id="IPR009061">
    <property type="entry name" value="DNA-bd_dom_put_sf"/>
</dbReference>
<keyword evidence="4" id="KW-1185">Reference proteome</keyword>
<organism evidence="3 4">
    <name type="scientific">Octadecabacter arcticus 238</name>
    <dbReference type="NCBI Taxonomy" id="391616"/>
    <lineage>
        <taxon>Bacteria</taxon>
        <taxon>Pseudomonadati</taxon>
        <taxon>Pseudomonadota</taxon>
        <taxon>Alphaproteobacteria</taxon>
        <taxon>Rhodobacterales</taxon>
        <taxon>Roseobacteraceae</taxon>
        <taxon>Octadecabacter</taxon>
    </lineage>
</organism>
<dbReference type="Gene3D" id="1.10.1660.10">
    <property type="match status" value="1"/>
</dbReference>
<dbReference type="EMBL" id="CP003742">
    <property type="protein sequence ID" value="AGI74420.1"/>
    <property type="molecule type" value="Genomic_DNA"/>
</dbReference>
<dbReference type="SMART" id="SM00422">
    <property type="entry name" value="HTH_MERR"/>
    <property type="match status" value="1"/>
</dbReference>
<dbReference type="eggNOG" id="COG0789">
    <property type="taxonomic scope" value="Bacteria"/>
</dbReference>
<dbReference type="CDD" id="cd04785">
    <property type="entry name" value="HTH_CadR-PbrR-like"/>
    <property type="match status" value="1"/>
</dbReference>